<dbReference type="PANTHER" id="PTHR11920">
    <property type="entry name" value="GUANYLYL CYCLASE"/>
    <property type="match status" value="1"/>
</dbReference>
<keyword evidence="2 8" id="KW-0812">Transmembrane</keyword>
<evidence type="ECO:0000256" key="3">
    <source>
        <dbReference type="ARBA" id="ARBA00022741"/>
    </source>
</evidence>
<dbReference type="STRING" id="5722.A2EZ90"/>
<dbReference type="GO" id="GO:0001653">
    <property type="term" value="F:peptide receptor activity"/>
    <property type="evidence" value="ECO:0000318"/>
    <property type="project" value="GO_Central"/>
</dbReference>
<dbReference type="RefSeq" id="XP_001330483.1">
    <property type="nucleotide sequence ID" value="XM_001330448.1"/>
</dbReference>
<dbReference type="SUPFAM" id="SSF55785">
    <property type="entry name" value="PYP-like sensor domain (PAS domain)"/>
    <property type="match status" value="1"/>
</dbReference>
<name>A2EZ90_TRIV3</name>
<feature type="transmembrane region" description="Helical" evidence="8">
    <location>
        <begin position="1151"/>
        <end position="1169"/>
    </location>
</feature>
<sequence length="1577" mass="177775">MREDEGSTITQTSVLLQHNRYRRILKRRVTKTLQEIFFKYFNYIFTTAAATKLVINVFRVLSILQIMAAALQIMNESIYGTSSTMSKIFKVFSVIVSFNIFNLAANTYSIVVLVVCLICLITFIYIYITTYYFHVQSKLSHFSVTVIAVFLGCVMPFMIYCTMTYIAMEIDALINVGKSAIRIANIVICVITFGSCFSFYSIIVPSNLNFRASVHGIFFIKDLQIFLFATSYSILASEIGCHLNRLPGDIIAITAIIGDIIAFLITLRTHVWLSDFLKRFYQGMFIVNIVYRILIPVLSIANVKGNEAIVISYLALIFIVLIIAPMLERRSVLKDMTLLDTYQGADFFEEHKHKDIVRLFKVGFFHGHPILHNWTFIQDALLRYPNDRAMTILYARFSAIYPDEIENVRDSIIKLIAIKKHDIECKKLLNDLQTLLQLRERNLTKGLKKQLNKAKERYDKCIAQARRIWECVIRGSTTEVNSLSNQLQALSKDVAKEYSQLLLVYPNNPFVARAYSQFLESVVCDLKQANDYHGIYQSLKAGKQLHVEKGYFFAITEIPTLPIDKDHSFINQQKNQANNPEIKIQGVKSTTSFLVGGFSTSSTGELHGEFGSGNREISQEHQYVEHAIQSVRLPSVVTIKILIIIMSIIVILLTTVPYLILIPKQMSTNINSAMAIRFISEMYVNILHIMTNTIQFVGSSNGKFLSVKERYISISGQDGFPYTDEEILDKSIEALKSNTANFEMMLPTMKDSGYYTDTLNLAFNTTGPIKIYFGPNTTPGAPGIFSMQYYVLYVLKIATLMITDPSIAYGSGNYYTLTYGIKSVKDFWDLIITTAVKETDNLFTFKIGTIQIMLIFDLVFVVVLEIGIMIYGVAIINHEKSMVANAFKAIPKRSITQIVQNLNQYLNRNIENDDEKKLDRQEENALRILSTANTTSKVDIKLVAYLIMPQIVYIIGAFIIFYILYFIPIEISNTMRNISPQLHDLIKAPTAVQSSIMTALRYSLKGDPEFVNDTVDYTNTYTWLKENCIEAFPEYVMNWWQSTGEGKGAFTAGDDYTALFSKSDCTDTSFLQGIIGTISCASIETSSYAIMRMLSDVFELDPNKEDKRLSMAILWLHMKLMEQVVTPGISIIEDVMVAQNDKLGSKMKNPIIIMIVIIVILGFYTMYGVDTVSESTLGTIKLFLQADPKDVMNSKTILKILSNDFSPNEEDSSNKDSSFYEQLVSNLPDGCIFMDNTLKILSANSAVENILGIPPTEVIGKNFNEVICANGENEGETSLKTFISALNTSMNNQRSPRITMEAEMKRGSNMIMVEFNVIAVSLVGEVQISSINREGLAMVIIVMKDTTQAMAAKRLLDEEHDKGEHLLKMILPDRIVKQLQRGDSNISFAVPSASILFMDIVSFTPWCGSLDAKTVMSTLNKMFKMFDTSLSRYDKMIKIKCIGDCYMAAGGVFDEVNNPAIHAKQAISFCLDAINGLSLFDLENKQQMRIRAGINCGGPIIAGVLGIEKPTFDILGSAISVAASMEHNGVPMNVHIPQHMYDLVYDQEFVFKERGEINIKEKMIKTYLVSGYTTRHD</sequence>
<dbReference type="InterPro" id="IPR050401">
    <property type="entry name" value="Cyclic_nucleotide_synthase"/>
</dbReference>
<dbReference type="SMART" id="SM00091">
    <property type="entry name" value="PAS"/>
    <property type="match status" value="1"/>
</dbReference>
<evidence type="ECO:0000256" key="2">
    <source>
        <dbReference type="ARBA" id="ARBA00022692"/>
    </source>
</evidence>
<evidence type="ECO:0000256" key="5">
    <source>
        <dbReference type="ARBA" id="ARBA00023136"/>
    </source>
</evidence>
<dbReference type="SMR" id="A2EZ90"/>
<dbReference type="VEuPathDB" id="TrichDB:TVAGG3_0807740"/>
<dbReference type="GO" id="GO:0035556">
    <property type="term" value="P:intracellular signal transduction"/>
    <property type="evidence" value="ECO:0007669"/>
    <property type="project" value="InterPro"/>
</dbReference>
<dbReference type="GO" id="GO:0004383">
    <property type="term" value="F:guanylate cyclase activity"/>
    <property type="evidence" value="ECO:0000318"/>
    <property type="project" value="GO_Central"/>
</dbReference>
<dbReference type="Pfam" id="PF00211">
    <property type="entry name" value="Guanylate_cyc"/>
    <property type="match status" value="1"/>
</dbReference>
<organism evidence="11 12">
    <name type="scientific">Trichomonas vaginalis (strain ATCC PRA-98 / G3)</name>
    <dbReference type="NCBI Taxonomy" id="412133"/>
    <lineage>
        <taxon>Eukaryota</taxon>
        <taxon>Metamonada</taxon>
        <taxon>Parabasalia</taxon>
        <taxon>Trichomonadida</taxon>
        <taxon>Trichomonadidae</taxon>
        <taxon>Trichomonas</taxon>
    </lineage>
</organism>
<dbReference type="InterPro" id="IPR035965">
    <property type="entry name" value="PAS-like_dom_sf"/>
</dbReference>
<dbReference type="PROSITE" id="PS50112">
    <property type="entry name" value="PAS"/>
    <property type="match status" value="1"/>
</dbReference>
<dbReference type="GO" id="GO:0006355">
    <property type="term" value="P:regulation of DNA-templated transcription"/>
    <property type="evidence" value="ECO:0007669"/>
    <property type="project" value="InterPro"/>
</dbReference>
<evidence type="ECO:0000256" key="8">
    <source>
        <dbReference type="SAM" id="Phobius"/>
    </source>
</evidence>
<feature type="transmembrane region" description="Helical" evidence="8">
    <location>
        <begin position="223"/>
        <end position="243"/>
    </location>
</feature>
<dbReference type="EMBL" id="DS113549">
    <property type="protein sequence ID" value="EAY02023.1"/>
    <property type="molecule type" value="Genomic_DNA"/>
</dbReference>
<evidence type="ECO:0000256" key="4">
    <source>
        <dbReference type="ARBA" id="ARBA00022989"/>
    </source>
</evidence>
<evidence type="ECO:0000313" key="12">
    <source>
        <dbReference type="Proteomes" id="UP000001542"/>
    </source>
</evidence>
<evidence type="ECO:0000256" key="7">
    <source>
        <dbReference type="SAM" id="Coils"/>
    </source>
</evidence>
<dbReference type="InterPro" id="IPR057352">
    <property type="entry name" value="TPR_TmcB/C"/>
</dbReference>
<gene>
    <name evidence="11" type="ORF">TVAG_051550</name>
</gene>
<dbReference type="InterPro" id="IPR029787">
    <property type="entry name" value="Nucleotide_cyclase"/>
</dbReference>
<accession>A2EZ90</accession>
<evidence type="ECO:0000256" key="1">
    <source>
        <dbReference type="ARBA" id="ARBA00004370"/>
    </source>
</evidence>
<feature type="transmembrane region" description="Helical" evidence="8">
    <location>
        <begin position="40"/>
        <end position="68"/>
    </location>
</feature>
<dbReference type="GO" id="GO:0006182">
    <property type="term" value="P:cGMP biosynthetic process"/>
    <property type="evidence" value="ECO:0000318"/>
    <property type="project" value="GO_Central"/>
</dbReference>
<dbReference type="Gene3D" id="3.30.70.1230">
    <property type="entry name" value="Nucleotide cyclase"/>
    <property type="match status" value="1"/>
</dbReference>
<dbReference type="GO" id="GO:0000166">
    <property type="term" value="F:nucleotide binding"/>
    <property type="evidence" value="ECO:0007669"/>
    <property type="project" value="UniProtKB-KW"/>
</dbReference>
<reference evidence="11" key="1">
    <citation type="submission" date="2006-10" db="EMBL/GenBank/DDBJ databases">
        <authorList>
            <person name="Amadeo P."/>
            <person name="Zhao Q."/>
            <person name="Wortman J."/>
            <person name="Fraser-Liggett C."/>
            <person name="Carlton J."/>
        </authorList>
    </citation>
    <scope>NUCLEOTIDE SEQUENCE</scope>
    <source>
        <strain evidence="11">G3</strain>
    </source>
</reference>
<feature type="coiled-coil region" evidence="7">
    <location>
        <begin position="444"/>
        <end position="493"/>
    </location>
</feature>
<feature type="domain" description="PAS" evidence="9">
    <location>
        <begin position="1216"/>
        <end position="1262"/>
    </location>
</feature>
<keyword evidence="5 8" id="KW-0472">Membrane</keyword>
<dbReference type="GO" id="GO:0007168">
    <property type="term" value="P:receptor guanylyl cyclase signaling pathway"/>
    <property type="evidence" value="ECO:0000318"/>
    <property type="project" value="GO_Central"/>
</dbReference>
<feature type="transmembrane region" description="Helical" evidence="8">
    <location>
        <begin position="180"/>
        <end position="203"/>
    </location>
</feature>
<feature type="transmembrane region" description="Helical" evidence="8">
    <location>
        <begin position="280"/>
        <end position="301"/>
    </location>
</feature>
<dbReference type="SMART" id="SM00044">
    <property type="entry name" value="CYCc"/>
    <property type="match status" value="1"/>
</dbReference>
<keyword evidence="7" id="KW-0175">Coiled coil</keyword>
<dbReference type="InterPro" id="IPR013767">
    <property type="entry name" value="PAS_fold"/>
</dbReference>
<dbReference type="Proteomes" id="UP000001542">
    <property type="component" value="Unassembled WGS sequence"/>
</dbReference>
<dbReference type="InParanoid" id="A2EZ90"/>
<dbReference type="KEGG" id="tva:4759847"/>
<dbReference type="InterPro" id="IPR000014">
    <property type="entry name" value="PAS"/>
</dbReference>
<dbReference type="PROSITE" id="PS50125">
    <property type="entry name" value="GUANYLATE_CYCLASE_2"/>
    <property type="match status" value="1"/>
</dbReference>
<feature type="transmembrane region" description="Helical" evidence="8">
    <location>
        <begin position="110"/>
        <end position="133"/>
    </location>
</feature>
<dbReference type="PANTHER" id="PTHR11920:SF335">
    <property type="entry name" value="GUANYLATE CYCLASE"/>
    <property type="match status" value="1"/>
</dbReference>
<keyword evidence="12" id="KW-1185">Reference proteome</keyword>
<feature type="transmembrane region" description="Helical" evidence="8">
    <location>
        <begin position="641"/>
        <end position="661"/>
    </location>
</feature>
<keyword evidence="6" id="KW-0456">Lyase</keyword>
<comment type="subcellular location">
    <subcellularLocation>
        <location evidence="1">Membrane</location>
    </subcellularLocation>
</comment>
<feature type="transmembrane region" description="Helical" evidence="8">
    <location>
        <begin position="942"/>
        <end position="967"/>
    </location>
</feature>
<dbReference type="GO" id="GO:0005886">
    <property type="term" value="C:plasma membrane"/>
    <property type="evidence" value="ECO:0000318"/>
    <property type="project" value="GO_Central"/>
</dbReference>
<feature type="transmembrane region" description="Helical" evidence="8">
    <location>
        <begin position="854"/>
        <end position="876"/>
    </location>
</feature>
<proteinExistence type="predicted"/>
<feature type="transmembrane region" description="Helical" evidence="8">
    <location>
        <begin position="88"/>
        <end position="105"/>
    </location>
</feature>
<dbReference type="OMA" id="GHEFNIC"/>
<dbReference type="NCBIfam" id="TIGR00229">
    <property type="entry name" value="sensory_box"/>
    <property type="match status" value="1"/>
</dbReference>
<evidence type="ECO:0000313" key="11">
    <source>
        <dbReference type="EMBL" id="EAY02023.1"/>
    </source>
</evidence>
<dbReference type="eggNOG" id="KOG4171">
    <property type="taxonomic scope" value="Eukaryota"/>
</dbReference>
<keyword evidence="4 8" id="KW-1133">Transmembrane helix</keyword>
<evidence type="ECO:0000259" key="9">
    <source>
        <dbReference type="PROSITE" id="PS50112"/>
    </source>
</evidence>
<dbReference type="CDD" id="cd07302">
    <property type="entry name" value="CHD"/>
    <property type="match status" value="1"/>
</dbReference>
<dbReference type="Pfam" id="PF00989">
    <property type="entry name" value="PAS"/>
    <property type="match status" value="1"/>
</dbReference>
<feature type="transmembrane region" description="Helical" evidence="8">
    <location>
        <begin position="308"/>
        <end position="327"/>
    </location>
</feature>
<dbReference type="Gene3D" id="3.30.450.20">
    <property type="entry name" value="PAS domain"/>
    <property type="match status" value="1"/>
</dbReference>
<dbReference type="InterPro" id="IPR001054">
    <property type="entry name" value="A/G_cyclase"/>
</dbReference>
<protein>
    <submittedName>
        <fullName evidence="11">Adenylate and Guanylate cyclase catalytic domain containing protein</fullName>
    </submittedName>
</protein>
<reference evidence="11" key="2">
    <citation type="journal article" date="2007" name="Science">
        <title>Draft genome sequence of the sexually transmitted pathogen Trichomonas vaginalis.</title>
        <authorList>
            <person name="Carlton J.M."/>
            <person name="Hirt R.P."/>
            <person name="Silva J.C."/>
            <person name="Delcher A.L."/>
            <person name="Schatz M."/>
            <person name="Zhao Q."/>
            <person name="Wortman J.R."/>
            <person name="Bidwell S.L."/>
            <person name="Alsmark U.C.M."/>
            <person name="Besteiro S."/>
            <person name="Sicheritz-Ponten T."/>
            <person name="Noel C.J."/>
            <person name="Dacks J.B."/>
            <person name="Foster P.G."/>
            <person name="Simillion C."/>
            <person name="Van de Peer Y."/>
            <person name="Miranda-Saavedra D."/>
            <person name="Barton G.J."/>
            <person name="Westrop G.D."/>
            <person name="Mueller S."/>
            <person name="Dessi D."/>
            <person name="Fiori P.L."/>
            <person name="Ren Q."/>
            <person name="Paulsen I."/>
            <person name="Zhang H."/>
            <person name="Bastida-Corcuera F.D."/>
            <person name="Simoes-Barbosa A."/>
            <person name="Brown M.T."/>
            <person name="Hayes R.D."/>
            <person name="Mukherjee M."/>
            <person name="Okumura C.Y."/>
            <person name="Schneider R."/>
            <person name="Smith A.J."/>
            <person name="Vanacova S."/>
            <person name="Villalvazo M."/>
            <person name="Haas B.J."/>
            <person name="Pertea M."/>
            <person name="Feldblyum T.V."/>
            <person name="Utterback T.R."/>
            <person name="Shu C.L."/>
            <person name="Osoegawa K."/>
            <person name="de Jong P.J."/>
            <person name="Hrdy I."/>
            <person name="Horvathova L."/>
            <person name="Zubacova Z."/>
            <person name="Dolezal P."/>
            <person name="Malik S.B."/>
            <person name="Logsdon J.M. Jr."/>
            <person name="Henze K."/>
            <person name="Gupta A."/>
            <person name="Wang C.C."/>
            <person name="Dunne R.L."/>
            <person name="Upcroft J.A."/>
            <person name="Upcroft P."/>
            <person name="White O."/>
            <person name="Salzberg S.L."/>
            <person name="Tang P."/>
            <person name="Chiu C.-H."/>
            <person name="Lee Y.-S."/>
            <person name="Embley T.M."/>
            <person name="Coombs G.H."/>
            <person name="Mottram J.C."/>
            <person name="Tachezy J."/>
            <person name="Fraser-Liggett C.M."/>
            <person name="Johnson P.J."/>
        </authorList>
    </citation>
    <scope>NUCLEOTIDE SEQUENCE [LARGE SCALE GENOMIC DNA]</scope>
    <source>
        <strain evidence="11">G3</strain>
    </source>
</reference>
<dbReference type="OrthoDB" id="6127067at2759"/>
<dbReference type="Pfam" id="PF25474">
    <property type="entry name" value="TPR_TmcB"/>
    <property type="match status" value="1"/>
</dbReference>
<feature type="domain" description="Guanylate cyclase" evidence="10">
    <location>
        <begin position="1394"/>
        <end position="1526"/>
    </location>
</feature>
<dbReference type="CDD" id="cd00130">
    <property type="entry name" value="PAS"/>
    <property type="match status" value="1"/>
</dbReference>
<feature type="transmembrane region" description="Helical" evidence="8">
    <location>
        <begin position="145"/>
        <end position="168"/>
    </location>
</feature>
<evidence type="ECO:0000259" key="10">
    <source>
        <dbReference type="PROSITE" id="PS50125"/>
    </source>
</evidence>
<dbReference type="VEuPathDB" id="TrichDB:TVAG_051550"/>
<evidence type="ECO:0000256" key="6">
    <source>
        <dbReference type="ARBA" id="ARBA00023239"/>
    </source>
</evidence>
<keyword evidence="3" id="KW-0547">Nucleotide-binding</keyword>
<dbReference type="SUPFAM" id="SSF55073">
    <property type="entry name" value="Nucleotide cyclase"/>
    <property type="match status" value="1"/>
</dbReference>
<feature type="transmembrane region" description="Helical" evidence="8">
    <location>
        <begin position="250"/>
        <end position="268"/>
    </location>
</feature>